<keyword evidence="2" id="KW-0963">Cytoplasm</keyword>
<sequence length="117" mass="13104">MESFKQILGAEGCSSSESGWTKYISSPTQEDDDDAEYRKENGEFDGIYGGIRRQKRGGRVDEEESDDSMASDASSAPFHYHGTAVSKKDRKDGATKCSSRKNANKLEKKRVDTRRKK</sequence>
<dbReference type="InterPro" id="IPR044670">
    <property type="entry name" value="SOFL"/>
</dbReference>
<dbReference type="Proteomes" id="UP000634136">
    <property type="component" value="Unassembled WGS sequence"/>
</dbReference>
<proteinExistence type="inferred from homology"/>
<evidence type="ECO:0000256" key="4">
    <source>
        <dbReference type="ARBA" id="ARBA00022864"/>
    </source>
</evidence>
<keyword evidence="8" id="KW-0346">Stress response</keyword>
<evidence type="ECO:0000256" key="5">
    <source>
        <dbReference type="ARBA" id="ARBA00023242"/>
    </source>
</evidence>
<evidence type="ECO:0000256" key="3">
    <source>
        <dbReference type="ARBA" id="ARBA00022712"/>
    </source>
</evidence>
<accession>A0A834VZS2</accession>
<dbReference type="GO" id="GO:0009736">
    <property type="term" value="P:cytokinin-activated signaling pathway"/>
    <property type="evidence" value="ECO:0007669"/>
    <property type="project" value="UniProtKB-KW"/>
</dbReference>
<feature type="compositionally biased region" description="Polar residues" evidence="7">
    <location>
        <begin position="13"/>
        <end position="28"/>
    </location>
</feature>
<dbReference type="PANTHER" id="PTHR33347">
    <property type="entry name" value="OSJNBA0091C07.3 PROTEIN"/>
    <property type="match status" value="1"/>
</dbReference>
<dbReference type="PANTHER" id="PTHR33347:SF27">
    <property type="entry name" value="PROTEIN SOB FIVE-LIKE 3-RELATED"/>
    <property type="match status" value="1"/>
</dbReference>
<evidence type="ECO:0000313" key="8">
    <source>
        <dbReference type="EMBL" id="KAF7803135.1"/>
    </source>
</evidence>
<comment type="subcellular location">
    <subcellularLocation>
        <location evidence="1">Cytoplasm</location>
    </subcellularLocation>
</comment>
<keyword evidence="4" id="KW-0932">Cytokinin signaling pathway</keyword>
<dbReference type="GO" id="GO:0009691">
    <property type="term" value="P:cytokinin biosynthetic process"/>
    <property type="evidence" value="ECO:0007669"/>
    <property type="project" value="UniProtKB-KW"/>
</dbReference>
<dbReference type="OrthoDB" id="1738616at2759"/>
<comment type="caution">
    <text evidence="8">The sequence shown here is derived from an EMBL/GenBank/DDBJ whole genome shotgun (WGS) entry which is preliminary data.</text>
</comment>
<comment type="similarity">
    <text evidence="6">Belongs to the SOFL plant protein family.</text>
</comment>
<evidence type="ECO:0000256" key="7">
    <source>
        <dbReference type="SAM" id="MobiDB-lite"/>
    </source>
</evidence>
<dbReference type="AlphaFoldDB" id="A0A834VZS2"/>
<dbReference type="GO" id="GO:0005737">
    <property type="term" value="C:cytoplasm"/>
    <property type="evidence" value="ECO:0007669"/>
    <property type="project" value="UniProtKB-SubCell"/>
</dbReference>
<protein>
    <submittedName>
        <fullName evidence="8">Small heat shock protein hspM</fullName>
    </submittedName>
</protein>
<evidence type="ECO:0000256" key="6">
    <source>
        <dbReference type="ARBA" id="ARBA00024199"/>
    </source>
</evidence>
<evidence type="ECO:0000313" key="9">
    <source>
        <dbReference type="Proteomes" id="UP000634136"/>
    </source>
</evidence>
<name>A0A834VZS2_9FABA</name>
<dbReference type="EMBL" id="JAAIUW010000013">
    <property type="protein sequence ID" value="KAF7803135.1"/>
    <property type="molecule type" value="Genomic_DNA"/>
</dbReference>
<evidence type="ECO:0000256" key="2">
    <source>
        <dbReference type="ARBA" id="ARBA00022490"/>
    </source>
</evidence>
<feature type="region of interest" description="Disordered" evidence="7">
    <location>
        <begin position="1"/>
        <end position="117"/>
    </location>
</feature>
<keyword evidence="5" id="KW-0539">Nucleus</keyword>
<keyword evidence="3" id="KW-0203">Cytokinin biosynthesis</keyword>
<keyword evidence="9" id="KW-1185">Reference proteome</keyword>
<organism evidence="8 9">
    <name type="scientific">Senna tora</name>
    <dbReference type="NCBI Taxonomy" id="362788"/>
    <lineage>
        <taxon>Eukaryota</taxon>
        <taxon>Viridiplantae</taxon>
        <taxon>Streptophyta</taxon>
        <taxon>Embryophyta</taxon>
        <taxon>Tracheophyta</taxon>
        <taxon>Spermatophyta</taxon>
        <taxon>Magnoliopsida</taxon>
        <taxon>eudicotyledons</taxon>
        <taxon>Gunneridae</taxon>
        <taxon>Pentapetalae</taxon>
        <taxon>rosids</taxon>
        <taxon>fabids</taxon>
        <taxon>Fabales</taxon>
        <taxon>Fabaceae</taxon>
        <taxon>Caesalpinioideae</taxon>
        <taxon>Cassia clade</taxon>
        <taxon>Senna</taxon>
    </lineage>
</organism>
<evidence type="ECO:0000256" key="1">
    <source>
        <dbReference type="ARBA" id="ARBA00004496"/>
    </source>
</evidence>
<gene>
    <name evidence="8" type="ORF">G2W53_042246</name>
</gene>
<reference evidence="8" key="1">
    <citation type="submission" date="2020-09" db="EMBL/GenBank/DDBJ databases">
        <title>Genome-Enabled Discovery of Anthraquinone Biosynthesis in Senna tora.</title>
        <authorList>
            <person name="Kang S.-H."/>
            <person name="Pandey R.P."/>
            <person name="Lee C.-M."/>
            <person name="Sim J.-S."/>
            <person name="Jeong J.-T."/>
            <person name="Choi B.-S."/>
            <person name="Jung M."/>
            <person name="Ginzburg D."/>
            <person name="Zhao K."/>
            <person name="Won S.Y."/>
            <person name="Oh T.-J."/>
            <person name="Yu Y."/>
            <person name="Kim N.-H."/>
            <person name="Lee O.R."/>
            <person name="Lee T.-H."/>
            <person name="Bashyal P."/>
            <person name="Kim T.-S."/>
            <person name="Lee W.-H."/>
            <person name="Kawkins C."/>
            <person name="Kim C.-K."/>
            <person name="Kim J.S."/>
            <person name="Ahn B.O."/>
            <person name="Rhee S.Y."/>
            <person name="Sohng J.K."/>
        </authorList>
    </citation>
    <scope>NUCLEOTIDE SEQUENCE</scope>
    <source>
        <tissue evidence="8">Leaf</tissue>
    </source>
</reference>